<sequence>MNQNNQSEKAVTTSLMEIMGAMQENTNEDNLIVAAVAHMMASGKIRKA</sequence>
<gene>
    <name evidence="1" type="ORF">X474_19485</name>
</gene>
<dbReference type="Proteomes" id="UP000032233">
    <property type="component" value="Unassembled WGS sequence"/>
</dbReference>
<organism evidence="1 2">
    <name type="scientific">Dethiosulfatarculus sandiegensis</name>
    <dbReference type="NCBI Taxonomy" id="1429043"/>
    <lineage>
        <taxon>Bacteria</taxon>
        <taxon>Pseudomonadati</taxon>
        <taxon>Thermodesulfobacteriota</taxon>
        <taxon>Desulfarculia</taxon>
        <taxon>Desulfarculales</taxon>
        <taxon>Desulfarculaceae</taxon>
        <taxon>Dethiosulfatarculus</taxon>
    </lineage>
</organism>
<accession>A0A0D2JSA7</accession>
<dbReference type="RefSeq" id="WP_156360823.1">
    <property type="nucleotide sequence ID" value="NZ_AZAC01000033.1"/>
</dbReference>
<dbReference type="EMBL" id="AZAC01000033">
    <property type="protein sequence ID" value="KIX12385.1"/>
    <property type="molecule type" value="Genomic_DNA"/>
</dbReference>
<reference evidence="1 2" key="1">
    <citation type="submission" date="2013-11" db="EMBL/GenBank/DDBJ databases">
        <title>Metagenomic analysis of a methanogenic consortium involved in long chain n-alkane degradation.</title>
        <authorList>
            <person name="Davidova I.A."/>
            <person name="Callaghan A.V."/>
            <person name="Wawrik B."/>
            <person name="Pruitt S."/>
            <person name="Marks C."/>
            <person name="Duncan K.E."/>
            <person name="Suflita J.M."/>
        </authorList>
    </citation>
    <scope>NUCLEOTIDE SEQUENCE [LARGE SCALE GENOMIC DNA]</scope>
    <source>
        <strain evidence="1 2">SPR</strain>
    </source>
</reference>
<dbReference type="InParanoid" id="A0A0D2JSA7"/>
<keyword evidence="2" id="KW-1185">Reference proteome</keyword>
<evidence type="ECO:0000313" key="1">
    <source>
        <dbReference type="EMBL" id="KIX12385.1"/>
    </source>
</evidence>
<name>A0A0D2JSA7_9BACT</name>
<proteinExistence type="predicted"/>
<comment type="caution">
    <text evidence="1">The sequence shown here is derived from an EMBL/GenBank/DDBJ whole genome shotgun (WGS) entry which is preliminary data.</text>
</comment>
<evidence type="ECO:0000313" key="2">
    <source>
        <dbReference type="Proteomes" id="UP000032233"/>
    </source>
</evidence>
<protein>
    <submittedName>
        <fullName evidence="1">Uncharacterized protein</fullName>
    </submittedName>
</protein>
<dbReference type="AlphaFoldDB" id="A0A0D2JSA7"/>